<evidence type="ECO:0000256" key="3">
    <source>
        <dbReference type="PIRSR" id="PIRSR000390-1"/>
    </source>
</evidence>
<dbReference type="InterPro" id="IPR015421">
    <property type="entry name" value="PyrdxlP-dep_Trfase_major"/>
</dbReference>
<dbReference type="InterPro" id="IPR000653">
    <property type="entry name" value="DegT/StrS_aminotransferase"/>
</dbReference>
<dbReference type="RefSeq" id="WP_077313837.1">
    <property type="nucleotide sequence ID" value="NZ_AP024887.1"/>
</dbReference>
<evidence type="ECO:0000256" key="5">
    <source>
        <dbReference type="RuleBase" id="RU004508"/>
    </source>
</evidence>
<dbReference type="PIRSF" id="PIRSF000390">
    <property type="entry name" value="PLP_StrS"/>
    <property type="match status" value="1"/>
</dbReference>
<dbReference type="AlphaFoldDB" id="A0A1R4B3Q0"/>
<dbReference type="Gene3D" id="3.40.640.10">
    <property type="entry name" value="Type I PLP-dependent aspartate aminotransferase-like (Major domain)"/>
    <property type="match status" value="1"/>
</dbReference>
<reference evidence="6 7" key="1">
    <citation type="submission" date="2017-02" db="EMBL/GenBank/DDBJ databases">
        <authorList>
            <person name="Peterson S.W."/>
        </authorList>
    </citation>
    <scope>NUCLEOTIDE SEQUENCE [LARGE SCALE GENOMIC DNA]</scope>
    <source>
        <strain evidence="6 7">CECT 9027</strain>
    </source>
</reference>
<dbReference type="GO" id="GO:0000271">
    <property type="term" value="P:polysaccharide biosynthetic process"/>
    <property type="evidence" value="ECO:0007669"/>
    <property type="project" value="TreeGrafter"/>
</dbReference>
<dbReference type="EC" id="2.6.1.90" evidence="6"/>
<dbReference type="GO" id="GO:0008483">
    <property type="term" value="F:transaminase activity"/>
    <property type="evidence" value="ECO:0007669"/>
    <property type="project" value="UniProtKB-KW"/>
</dbReference>
<comment type="similarity">
    <text evidence="2 5">Belongs to the DegT/DnrJ/EryC1 family.</text>
</comment>
<dbReference type="Gene3D" id="3.90.1150.10">
    <property type="entry name" value="Aspartate Aminotransferase, domain 1"/>
    <property type="match status" value="1"/>
</dbReference>
<dbReference type="OrthoDB" id="9804264at2"/>
<evidence type="ECO:0000256" key="1">
    <source>
        <dbReference type="ARBA" id="ARBA00022898"/>
    </source>
</evidence>
<dbReference type="PANTHER" id="PTHR30244">
    <property type="entry name" value="TRANSAMINASE"/>
    <property type="match status" value="1"/>
</dbReference>
<dbReference type="STRING" id="1918946.VPAL9027_01504"/>
<organism evidence="6 7">
    <name type="scientific">Vibrio palustris</name>
    <dbReference type="NCBI Taxonomy" id="1918946"/>
    <lineage>
        <taxon>Bacteria</taxon>
        <taxon>Pseudomonadati</taxon>
        <taxon>Pseudomonadota</taxon>
        <taxon>Gammaproteobacteria</taxon>
        <taxon>Vibrionales</taxon>
        <taxon>Vibrionaceae</taxon>
        <taxon>Vibrio</taxon>
    </lineage>
</organism>
<proteinExistence type="inferred from homology"/>
<keyword evidence="6" id="KW-0808">Transferase</keyword>
<accession>A0A1R4B3Q0</accession>
<dbReference type="InterPro" id="IPR015424">
    <property type="entry name" value="PyrdxlP-dep_Trfase"/>
</dbReference>
<dbReference type="CDD" id="cd00616">
    <property type="entry name" value="AHBA_syn"/>
    <property type="match status" value="1"/>
</dbReference>
<evidence type="ECO:0000313" key="6">
    <source>
        <dbReference type="EMBL" id="SJL83536.1"/>
    </source>
</evidence>
<name>A0A1R4B3Q0_9VIBR</name>
<evidence type="ECO:0000256" key="2">
    <source>
        <dbReference type="ARBA" id="ARBA00037999"/>
    </source>
</evidence>
<sequence>MIAINDTSRLSELIISNSLEEFKNIIRSGRWLNGQYTEEFSRIFSEFIGVEYCLPVANGTDALEIALRCLSKTSHVANGEVISVANAGGYTSTACQLVGLKPIYIDIDEHNLLMDISQLSEHLSDNTIAVVVTHLYGRAVDVPAVREELDNAGYHHVKIVEDCAQAHGAKINGQRVGSFGDIATFSFYPTKNLGTVGDAGSIVTSNIDIYKLASQISQYGWNGKYNIEIHSSRNSRMDELHAAILISLLPDLDRWNSKRREIYRRYIESSSKDITLFHSLDESNVVHLAIVMVNNRDVFINYMKEKGISTDIHYPLLDVEQPAWDYSNKNSLDKSYAAQDKIVTLPCFPTMSDQEIDIVCDALRNWNND</sequence>
<feature type="modified residue" description="N6-(pyridoxal phosphate)lysine" evidence="4">
    <location>
        <position position="191"/>
    </location>
</feature>
<keyword evidence="6" id="KW-0032">Aminotransferase</keyword>
<dbReference type="PANTHER" id="PTHR30244:SF36">
    <property type="entry name" value="3-OXO-GLUCOSE-6-PHOSPHATE:GLUTAMATE AMINOTRANSFERASE"/>
    <property type="match status" value="1"/>
</dbReference>
<evidence type="ECO:0000256" key="4">
    <source>
        <dbReference type="PIRSR" id="PIRSR000390-2"/>
    </source>
</evidence>
<dbReference type="Proteomes" id="UP000189475">
    <property type="component" value="Unassembled WGS sequence"/>
</dbReference>
<dbReference type="EMBL" id="FUFT01000003">
    <property type="protein sequence ID" value="SJL83536.1"/>
    <property type="molecule type" value="Genomic_DNA"/>
</dbReference>
<dbReference type="InterPro" id="IPR015422">
    <property type="entry name" value="PyrdxlP-dep_Trfase_small"/>
</dbReference>
<feature type="active site" description="Proton acceptor" evidence="3">
    <location>
        <position position="191"/>
    </location>
</feature>
<dbReference type="GO" id="GO:0030170">
    <property type="term" value="F:pyridoxal phosphate binding"/>
    <property type="evidence" value="ECO:0007669"/>
    <property type="project" value="TreeGrafter"/>
</dbReference>
<evidence type="ECO:0000313" key="7">
    <source>
        <dbReference type="Proteomes" id="UP000189475"/>
    </source>
</evidence>
<dbReference type="Pfam" id="PF01041">
    <property type="entry name" value="DegT_DnrJ_EryC1"/>
    <property type="match status" value="1"/>
</dbReference>
<protein>
    <submittedName>
        <fullName evidence="6">dTDP-3-amino-3, 6-dideoxy-alpha-D-galactopyranose transaminase</fullName>
        <ecNumber evidence="6">2.6.1.90</ecNumber>
    </submittedName>
</protein>
<keyword evidence="7" id="KW-1185">Reference proteome</keyword>
<gene>
    <name evidence="6" type="primary">fdtB</name>
    <name evidence="6" type="ORF">VPAL9027_01504</name>
</gene>
<dbReference type="SUPFAM" id="SSF53383">
    <property type="entry name" value="PLP-dependent transferases"/>
    <property type="match status" value="1"/>
</dbReference>
<keyword evidence="1 4" id="KW-0663">Pyridoxal phosphate</keyword>